<dbReference type="InterPro" id="IPR058163">
    <property type="entry name" value="LysR-type_TF_proteobact-type"/>
</dbReference>
<dbReference type="Gene3D" id="1.10.10.10">
    <property type="entry name" value="Winged helix-like DNA-binding domain superfamily/Winged helix DNA-binding domain"/>
    <property type="match status" value="1"/>
</dbReference>
<dbReference type="SUPFAM" id="SSF53850">
    <property type="entry name" value="Periplasmic binding protein-like II"/>
    <property type="match status" value="1"/>
</dbReference>
<gene>
    <name evidence="6" type="ORF">GRH90_24295</name>
</gene>
<dbReference type="Proteomes" id="UP000461443">
    <property type="component" value="Unassembled WGS sequence"/>
</dbReference>
<reference evidence="6 7" key="2">
    <citation type="submission" date="2020-02" db="EMBL/GenBank/DDBJ databases">
        <title>The new genus of Enterobacteriales.</title>
        <authorList>
            <person name="Kim I.S."/>
        </authorList>
    </citation>
    <scope>NUCLEOTIDE SEQUENCE [LARGE SCALE GENOMIC DNA]</scope>
    <source>
        <strain evidence="6 7">SAP-6</strain>
    </source>
</reference>
<dbReference type="GO" id="GO:0003700">
    <property type="term" value="F:DNA-binding transcription factor activity"/>
    <property type="evidence" value="ECO:0007669"/>
    <property type="project" value="InterPro"/>
</dbReference>
<evidence type="ECO:0000256" key="1">
    <source>
        <dbReference type="ARBA" id="ARBA00009437"/>
    </source>
</evidence>
<dbReference type="PROSITE" id="PS50931">
    <property type="entry name" value="HTH_LYSR"/>
    <property type="match status" value="1"/>
</dbReference>
<sequence length="310" mass="35256">MLNSSDIQFLLVIRESASLLATAHKLGLTPSAVTQRLQQLEKKLGIQLMDRSARQLQFTDEGDLLCRRGIGIIDQFNVLLEELHARRHGMVGKLTINAPFGFGRRYVASVVAAFRQRYPDVEIRMTLSDQPLVASSDRFDLVIHIGELRSSNLISHYIAPNRRIVCASPGFAERHGLPEHPRDLAMLPTIALHENNEDVTLWQFRQRRTTVNIRTQPVLISNDGEVIRQWAAEGLGIIMRSEWDVADALAEGKLVPLLPDWKPPDANVVALTRQSAGLPERTRTFMRMMQEQFRPHAPWRLRLRDLASRQ</sequence>
<keyword evidence="3" id="KW-0238">DNA-binding</keyword>
<dbReference type="Gene3D" id="3.40.190.290">
    <property type="match status" value="1"/>
</dbReference>
<dbReference type="PANTHER" id="PTHR30537">
    <property type="entry name" value="HTH-TYPE TRANSCRIPTIONAL REGULATOR"/>
    <property type="match status" value="1"/>
</dbReference>
<keyword evidence="7" id="KW-1185">Reference proteome</keyword>
<accession>A0A845SRY5</accession>
<evidence type="ECO:0000256" key="3">
    <source>
        <dbReference type="ARBA" id="ARBA00023125"/>
    </source>
</evidence>
<dbReference type="GO" id="GO:0006351">
    <property type="term" value="P:DNA-templated transcription"/>
    <property type="evidence" value="ECO:0007669"/>
    <property type="project" value="TreeGrafter"/>
</dbReference>
<dbReference type="SUPFAM" id="SSF46785">
    <property type="entry name" value="Winged helix' DNA-binding domain"/>
    <property type="match status" value="1"/>
</dbReference>
<dbReference type="EMBL" id="WUBS01000023">
    <property type="protein sequence ID" value="NDL65857.1"/>
    <property type="molecule type" value="Genomic_DNA"/>
</dbReference>
<dbReference type="Pfam" id="PF03466">
    <property type="entry name" value="LysR_substrate"/>
    <property type="match status" value="1"/>
</dbReference>
<dbReference type="InterPro" id="IPR000847">
    <property type="entry name" value="LysR_HTH_N"/>
</dbReference>
<name>A0A845SRY5_9GAMM</name>
<dbReference type="AlphaFoldDB" id="A0A845SRY5"/>
<evidence type="ECO:0000256" key="2">
    <source>
        <dbReference type="ARBA" id="ARBA00023015"/>
    </source>
</evidence>
<dbReference type="PANTHER" id="PTHR30537:SF5">
    <property type="entry name" value="HTH-TYPE TRANSCRIPTIONAL ACTIVATOR TTDR-RELATED"/>
    <property type="match status" value="1"/>
</dbReference>
<keyword evidence="4" id="KW-0804">Transcription</keyword>
<keyword evidence="2" id="KW-0805">Transcription regulation</keyword>
<dbReference type="Pfam" id="PF00126">
    <property type="entry name" value="HTH_1"/>
    <property type="match status" value="1"/>
</dbReference>
<reference evidence="6 7" key="1">
    <citation type="submission" date="2019-12" db="EMBL/GenBank/DDBJ databases">
        <authorList>
            <person name="Lee S.D."/>
        </authorList>
    </citation>
    <scope>NUCLEOTIDE SEQUENCE [LARGE SCALE GENOMIC DNA]</scope>
    <source>
        <strain evidence="6 7">SAP-6</strain>
    </source>
</reference>
<dbReference type="RefSeq" id="WP_162368565.1">
    <property type="nucleotide sequence ID" value="NZ_WUBS01000023.1"/>
</dbReference>
<feature type="domain" description="HTH lysR-type" evidence="5">
    <location>
        <begin position="2"/>
        <end position="59"/>
    </location>
</feature>
<dbReference type="InterPro" id="IPR005119">
    <property type="entry name" value="LysR_subst-bd"/>
</dbReference>
<dbReference type="InterPro" id="IPR036390">
    <property type="entry name" value="WH_DNA-bd_sf"/>
</dbReference>
<dbReference type="GO" id="GO:0043565">
    <property type="term" value="F:sequence-specific DNA binding"/>
    <property type="evidence" value="ECO:0007669"/>
    <property type="project" value="TreeGrafter"/>
</dbReference>
<organism evidence="6 7">
    <name type="scientific">Acerihabitans arboris</name>
    <dbReference type="NCBI Taxonomy" id="2691583"/>
    <lineage>
        <taxon>Bacteria</taxon>
        <taxon>Pseudomonadati</taxon>
        <taxon>Pseudomonadota</taxon>
        <taxon>Gammaproteobacteria</taxon>
        <taxon>Enterobacterales</taxon>
        <taxon>Pectobacteriaceae</taxon>
        <taxon>Acerihabitans</taxon>
    </lineage>
</organism>
<evidence type="ECO:0000313" key="7">
    <source>
        <dbReference type="Proteomes" id="UP000461443"/>
    </source>
</evidence>
<evidence type="ECO:0000256" key="4">
    <source>
        <dbReference type="ARBA" id="ARBA00023163"/>
    </source>
</evidence>
<comment type="caution">
    <text evidence="6">The sequence shown here is derived from an EMBL/GenBank/DDBJ whole genome shotgun (WGS) entry which is preliminary data.</text>
</comment>
<protein>
    <submittedName>
        <fullName evidence="6">LysR family transcriptional regulator</fullName>
    </submittedName>
</protein>
<proteinExistence type="inferred from homology"/>
<evidence type="ECO:0000313" key="6">
    <source>
        <dbReference type="EMBL" id="NDL65857.1"/>
    </source>
</evidence>
<evidence type="ECO:0000259" key="5">
    <source>
        <dbReference type="PROSITE" id="PS50931"/>
    </source>
</evidence>
<comment type="similarity">
    <text evidence="1">Belongs to the LysR transcriptional regulatory family.</text>
</comment>
<dbReference type="InterPro" id="IPR036388">
    <property type="entry name" value="WH-like_DNA-bd_sf"/>
</dbReference>